<evidence type="ECO:0000313" key="4">
    <source>
        <dbReference type="EMBL" id="RBP43615.1"/>
    </source>
</evidence>
<keyword evidence="1" id="KW-0802">TPR repeat</keyword>
<keyword evidence="3" id="KW-0472">Membrane</keyword>
<keyword evidence="3" id="KW-1133">Transmembrane helix</keyword>
<evidence type="ECO:0000256" key="1">
    <source>
        <dbReference type="PROSITE-ProRule" id="PRU00339"/>
    </source>
</evidence>
<dbReference type="AlphaFoldDB" id="A0A366HNR2"/>
<dbReference type="Proteomes" id="UP000253426">
    <property type="component" value="Unassembled WGS sequence"/>
</dbReference>
<dbReference type="PROSITE" id="PS50005">
    <property type="entry name" value="TPR"/>
    <property type="match status" value="1"/>
</dbReference>
<comment type="caution">
    <text evidence="4">The sequence shown here is derived from an EMBL/GenBank/DDBJ whole genome shotgun (WGS) entry which is preliminary data.</text>
</comment>
<dbReference type="OrthoDB" id="177711at2"/>
<proteinExistence type="predicted"/>
<feature type="transmembrane region" description="Helical" evidence="3">
    <location>
        <begin position="28"/>
        <end position="49"/>
    </location>
</feature>
<dbReference type="Pfam" id="PF13428">
    <property type="entry name" value="TPR_14"/>
    <property type="match status" value="1"/>
</dbReference>
<accession>A0A366HNR2</accession>
<keyword evidence="3" id="KW-0812">Transmembrane</keyword>
<evidence type="ECO:0000313" key="5">
    <source>
        <dbReference type="Proteomes" id="UP000253426"/>
    </source>
</evidence>
<dbReference type="SUPFAM" id="SSF48452">
    <property type="entry name" value="TPR-like"/>
    <property type="match status" value="1"/>
</dbReference>
<feature type="region of interest" description="Disordered" evidence="2">
    <location>
        <begin position="1"/>
        <end position="20"/>
    </location>
</feature>
<dbReference type="EMBL" id="QNRR01000005">
    <property type="protein sequence ID" value="RBP43615.1"/>
    <property type="molecule type" value="Genomic_DNA"/>
</dbReference>
<dbReference type="RefSeq" id="WP_113959106.1">
    <property type="nucleotide sequence ID" value="NZ_QNRR01000005.1"/>
</dbReference>
<feature type="compositionally biased region" description="Polar residues" evidence="2">
    <location>
        <begin position="1"/>
        <end position="19"/>
    </location>
</feature>
<gene>
    <name evidence="4" type="ORF">DES53_10513</name>
</gene>
<sequence length="593" mass="65809">MSAPEATTSTPQEPQQQKLHVSRSNRKVWWIVIGLAGVLAMSAAAWKLIPKAKEAWRAREAKELTAKAEALVKSGQPEEAFRYYAEAIRKTPRDASVMRAMARCLDEIPGAEVSALRCWNELHHLGEAAWEDTVAMGQAALKSNNLSRAREIESALPKAIYGKRLVREFRTAVLGKAGKVEEARQQMRQIWSEHRDEPECQLKLATLDIKSTDKALKNAAAETLWEAARGEGKFSATAMLTLADSDVVAAPLQLGELALLARKSPLLKDDQRYYIFDHCVAKAPELLPTIIGMAREITALSRTGSRERFYQWVSAQNQPDVILSEIPETEAMNSRGLFLARADSLMRKNMWEDLRRMLDGRFPPVSKVDLELMRAFLARAEAPVDKKREQVRAHLNGAILFASGNSRAPALAQVGAGAESLGQPDIALLAYGELAKINSPARLQTLKRIYFLCEESGDATGMLKAANTLLELEPALLAYANKLDYLRLITGFQLDEALDHTLHATDSAPDDRSMTHLAKSLAAYYSGEREVMKENLETALRLASSLDPGPKAVLAGLLWQEGKREDAISLAQEVPVLKILEEERWFLEPIKQN</sequence>
<dbReference type="InterPro" id="IPR019734">
    <property type="entry name" value="TPR_rpt"/>
</dbReference>
<evidence type="ECO:0000256" key="2">
    <source>
        <dbReference type="SAM" id="MobiDB-lite"/>
    </source>
</evidence>
<organism evidence="4 5">
    <name type="scientific">Roseimicrobium gellanilyticum</name>
    <dbReference type="NCBI Taxonomy" id="748857"/>
    <lineage>
        <taxon>Bacteria</taxon>
        <taxon>Pseudomonadati</taxon>
        <taxon>Verrucomicrobiota</taxon>
        <taxon>Verrucomicrobiia</taxon>
        <taxon>Verrucomicrobiales</taxon>
        <taxon>Verrucomicrobiaceae</taxon>
        <taxon>Roseimicrobium</taxon>
    </lineage>
</organism>
<feature type="repeat" description="TPR" evidence="1">
    <location>
        <begin position="61"/>
        <end position="94"/>
    </location>
</feature>
<dbReference type="Gene3D" id="1.25.40.10">
    <property type="entry name" value="Tetratricopeptide repeat domain"/>
    <property type="match status" value="2"/>
</dbReference>
<dbReference type="InterPro" id="IPR011990">
    <property type="entry name" value="TPR-like_helical_dom_sf"/>
</dbReference>
<name>A0A366HNR2_9BACT</name>
<protein>
    <submittedName>
        <fullName evidence="4">Tetratricopeptide repeat protein</fullName>
    </submittedName>
</protein>
<evidence type="ECO:0000256" key="3">
    <source>
        <dbReference type="SAM" id="Phobius"/>
    </source>
</evidence>
<reference evidence="4 5" key="1">
    <citation type="submission" date="2018-06" db="EMBL/GenBank/DDBJ databases">
        <title>Genomic Encyclopedia of Type Strains, Phase IV (KMG-IV): sequencing the most valuable type-strain genomes for metagenomic binning, comparative biology and taxonomic classification.</title>
        <authorList>
            <person name="Goeker M."/>
        </authorList>
    </citation>
    <scope>NUCLEOTIDE SEQUENCE [LARGE SCALE GENOMIC DNA]</scope>
    <source>
        <strain evidence="4 5">DSM 25532</strain>
    </source>
</reference>
<keyword evidence="5" id="KW-1185">Reference proteome</keyword>